<comment type="caution">
    <text evidence="2">The sequence shown here is derived from an EMBL/GenBank/DDBJ whole genome shotgun (WGS) entry which is preliminary data.</text>
</comment>
<name>A0A1Y1YJ07_9PLEO</name>
<keyword evidence="3" id="KW-1185">Reference proteome</keyword>
<protein>
    <submittedName>
        <fullName evidence="2">Uncharacterized protein</fullName>
    </submittedName>
</protein>
<sequence length="121" mass="12791">MRIPNDLIVSNHNGTVHKTGTSSAWTTITIASTIAASSSTTALILVVPTTTHPTLPASQPPIPVTLIQPALSTESIIALIFGICVLLIPILSFLFARMRKKTCRQKENCGGRDGDGGGRLK</sequence>
<evidence type="ECO:0000256" key="1">
    <source>
        <dbReference type="SAM" id="Phobius"/>
    </source>
</evidence>
<dbReference type="EMBL" id="MCFA01000224">
    <property type="protein sequence ID" value="ORX97965.1"/>
    <property type="molecule type" value="Genomic_DNA"/>
</dbReference>
<gene>
    <name evidence="2" type="ORF">BCR34DRAFT_158952</name>
</gene>
<dbReference type="AlphaFoldDB" id="A0A1Y1YJ07"/>
<keyword evidence="1" id="KW-0472">Membrane</keyword>
<dbReference type="Proteomes" id="UP000193144">
    <property type="component" value="Unassembled WGS sequence"/>
</dbReference>
<keyword evidence="1" id="KW-0812">Transmembrane</keyword>
<evidence type="ECO:0000313" key="2">
    <source>
        <dbReference type="EMBL" id="ORX97965.1"/>
    </source>
</evidence>
<proteinExistence type="predicted"/>
<feature type="transmembrane region" description="Helical" evidence="1">
    <location>
        <begin position="76"/>
        <end position="96"/>
    </location>
</feature>
<organism evidence="2 3">
    <name type="scientific">Clohesyomyces aquaticus</name>
    <dbReference type="NCBI Taxonomy" id="1231657"/>
    <lineage>
        <taxon>Eukaryota</taxon>
        <taxon>Fungi</taxon>
        <taxon>Dikarya</taxon>
        <taxon>Ascomycota</taxon>
        <taxon>Pezizomycotina</taxon>
        <taxon>Dothideomycetes</taxon>
        <taxon>Pleosporomycetidae</taxon>
        <taxon>Pleosporales</taxon>
        <taxon>Lindgomycetaceae</taxon>
        <taxon>Clohesyomyces</taxon>
    </lineage>
</organism>
<accession>A0A1Y1YJ07</accession>
<keyword evidence="1" id="KW-1133">Transmembrane helix</keyword>
<reference evidence="2 3" key="1">
    <citation type="submission" date="2016-07" db="EMBL/GenBank/DDBJ databases">
        <title>Pervasive Adenine N6-methylation of Active Genes in Fungi.</title>
        <authorList>
            <consortium name="DOE Joint Genome Institute"/>
            <person name="Mondo S.J."/>
            <person name="Dannebaum R.O."/>
            <person name="Kuo R.C."/>
            <person name="Labutti K."/>
            <person name="Haridas S."/>
            <person name="Kuo A."/>
            <person name="Salamov A."/>
            <person name="Ahrendt S.R."/>
            <person name="Lipzen A."/>
            <person name="Sullivan W."/>
            <person name="Andreopoulos W.B."/>
            <person name="Clum A."/>
            <person name="Lindquist E."/>
            <person name="Daum C."/>
            <person name="Ramamoorthy G.K."/>
            <person name="Gryganskyi A."/>
            <person name="Culley D."/>
            <person name="Magnuson J.K."/>
            <person name="James T.Y."/>
            <person name="O'Malley M.A."/>
            <person name="Stajich J.E."/>
            <person name="Spatafora J.W."/>
            <person name="Visel A."/>
            <person name="Grigoriev I.V."/>
        </authorList>
    </citation>
    <scope>NUCLEOTIDE SEQUENCE [LARGE SCALE GENOMIC DNA]</scope>
    <source>
        <strain evidence="2 3">CBS 115471</strain>
    </source>
</reference>
<evidence type="ECO:0000313" key="3">
    <source>
        <dbReference type="Proteomes" id="UP000193144"/>
    </source>
</evidence>